<comment type="caution">
    <text evidence="3">The sequence shown here is derived from an EMBL/GenBank/DDBJ whole genome shotgun (WGS) entry which is preliminary data.</text>
</comment>
<name>A0A2T4TWL2_9BACT</name>
<reference evidence="3 4" key="1">
    <citation type="submission" date="2017-09" db="EMBL/GenBank/DDBJ databases">
        <title>Bloom of a denitrifying methanotroph, Candidatus Methylomirabilis limnetica, in a deep stratified lake.</title>
        <authorList>
            <person name="Graf J.S."/>
            <person name="Marchant H.K."/>
            <person name="Tienken D."/>
            <person name="Hach P.F."/>
            <person name="Brand A."/>
            <person name="Schubert C.J."/>
            <person name="Kuypers M.M."/>
            <person name="Milucka J."/>
        </authorList>
    </citation>
    <scope>NUCLEOTIDE SEQUENCE [LARGE SCALE GENOMIC DNA]</scope>
    <source>
        <strain evidence="3 4">Zug</strain>
    </source>
</reference>
<dbReference type="Proteomes" id="UP000241436">
    <property type="component" value="Unassembled WGS sequence"/>
</dbReference>
<keyword evidence="1" id="KW-0129">CBS domain</keyword>
<dbReference type="GO" id="GO:0015095">
    <property type="term" value="F:magnesium ion transmembrane transporter activity"/>
    <property type="evidence" value="ECO:0007669"/>
    <property type="project" value="InterPro"/>
</dbReference>
<dbReference type="GO" id="GO:0016020">
    <property type="term" value="C:membrane"/>
    <property type="evidence" value="ECO:0007669"/>
    <property type="project" value="InterPro"/>
</dbReference>
<dbReference type="PROSITE" id="PS51371">
    <property type="entry name" value="CBS"/>
    <property type="match status" value="2"/>
</dbReference>
<dbReference type="CDD" id="cd04606">
    <property type="entry name" value="CBS_pair_Mg_transporter"/>
    <property type="match status" value="1"/>
</dbReference>
<dbReference type="Gene3D" id="1.25.60.10">
    <property type="entry name" value="MgtE N-terminal domain-like"/>
    <property type="match status" value="1"/>
</dbReference>
<dbReference type="SMART" id="SM00924">
    <property type="entry name" value="MgtE_N"/>
    <property type="match status" value="1"/>
</dbReference>
<sequence>MKGEVEGQMPAESMPLLFSALRRCPVLDTDGQLVGHLKDLILLPLGALPPVTKLAILTSEKEELILPWEAVARIERGPAAIHLSQAAKALQPVPLRPEEMELAQSLLDHKVVDTKRCKVIRVNDLEFQEVEGRLQLVAVEAGLRGLLRHLGSEAMAEQIASLFKTHLERETISWDVVEPVETELTKTKRRATYAKLAKLHPADIADIIEELSPSERAGVLESLDEETAAETLTETEPEVQASMVQMMESEQAADILERMEPDEAADILSDLPEAKAQELLDTMEEDGAQDVVELLTHEEDTAGGLMTTEAFALRPDFLVADVIGRLRSVEGAEAETIYYIYVTDDLDRLVGVLSLRELILADQSQRLDEIMERQTISVRPETGLREVTETFTRYNLMAVPVVDEGGELRGIVTVDDVLNLLLPMIWKQRAAKKYI</sequence>
<protein>
    <submittedName>
        <fullName evidence="3">Magnesium transporter MgtE</fullName>
    </submittedName>
</protein>
<dbReference type="InterPro" id="IPR006668">
    <property type="entry name" value="Mg_transptr_MgtE_intracell_dom"/>
</dbReference>
<dbReference type="SMART" id="SM00116">
    <property type="entry name" value="CBS"/>
    <property type="match status" value="2"/>
</dbReference>
<proteinExistence type="predicted"/>
<dbReference type="EMBL" id="NVQC01000023">
    <property type="protein sequence ID" value="PTL35508.1"/>
    <property type="molecule type" value="Genomic_DNA"/>
</dbReference>
<keyword evidence="4" id="KW-1185">Reference proteome</keyword>
<dbReference type="PANTHER" id="PTHR43773:SF1">
    <property type="entry name" value="MAGNESIUM TRANSPORTER MGTE"/>
    <property type="match status" value="1"/>
</dbReference>
<dbReference type="InterPro" id="IPR038076">
    <property type="entry name" value="MgtE_N_sf"/>
</dbReference>
<reference evidence="4" key="2">
    <citation type="journal article" date="2018" name="Environ. Microbiol.">
        <title>Bloom of a denitrifying methanotroph, 'Candidatus Methylomirabilis limnetica', in a deep stratified lake.</title>
        <authorList>
            <person name="Graf J.S."/>
            <person name="Mayr M.J."/>
            <person name="Marchant H.K."/>
            <person name="Tienken D."/>
            <person name="Hach P.F."/>
            <person name="Brand A."/>
            <person name="Schubert C.J."/>
            <person name="Kuypers M.M."/>
            <person name="Milucka J."/>
        </authorList>
    </citation>
    <scope>NUCLEOTIDE SEQUENCE [LARGE SCALE GENOMIC DNA]</scope>
    <source>
        <strain evidence="4">Zug</strain>
    </source>
</reference>
<evidence type="ECO:0000259" key="2">
    <source>
        <dbReference type="PROSITE" id="PS51371"/>
    </source>
</evidence>
<dbReference type="AlphaFoldDB" id="A0A2T4TWL2"/>
<evidence type="ECO:0000256" key="1">
    <source>
        <dbReference type="PROSITE-ProRule" id="PRU00703"/>
    </source>
</evidence>
<feature type="domain" description="CBS" evidence="2">
    <location>
        <begin position="306"/>
        <end position="369"/>
    </location>
</feature>
<dbReference type="SUPFAM" id="SSF54631">
    <property type="entry name" value="CBS-domain pair"/>
    <property type="match status" value="1"/>
</dbReference>
<dbReference type="InterPro" id="IPR006669">
    <property type="entry name" value="MgtE_transporter"/>
</dbReference>
<dbReference type="Pfam" id="PF03448">
    <property type="entry name" value="MgtE_N"/>
    <property type="match status" value="1"/>
</dbReference>
<evidence type="ECO:0000313" key="3">
    <source>
        <dbReference type="EMBL" id="PTL35508.1"/>
    </source>
</evidence>
<feature type="domain" description="CBS" evidence="2">
    <location>
        <begin position="371"/>
        <end position="431"/>
    </location>
</feature>
<dbReference type="InterPro" id="IPR000644">
    <property type="entry name" value="CBS_dom"/>
</dbReference>
<dbReference type="InterPro" id="IPR046342">
    <property type="entry name" value="CBS_dom_sf"/>
</dbReference>
<evidence type="ECO:0000313" key="4">
    <source>
        <dbReference type="Proteomes" id="UP000241436"/>
    </source>
</evidence>
<organism evidence="3 4">
    <name type="scientific">Candidatus Methylomirabilis limnetica</name>
    <dbReference type="NCBI Taxonomy" id="2033718"/>
    <lineage>
        <taxon>Bacteria</taxon>
        <taxon>Candidatus Methylomirabilota</taxon>
        <taxon>Candidatus Methylomirabilia</taxon>
        <taxon>Candidatus Methylomirabilales</taxon>
        <taxon>Candidatus Methylomirabilaceae</taxon>
        <taxon>Candidatus Methylomirabilis</taxon>
    </lineage>
</organism>
<dbReference type="Pfam" id="PF00571">
    <property type="entry name" value="CBS"/>
    <property type="match status" value="2"/>
</dbReference>
<gene>
    <name evidence="3" type="ORF">CLG94_09570</name>
</gene>
<dbReference type="PANTHER" id="PTHR43773">
    <property type="entry name" value="MAGNESIUM TRANSPORTER MGTE"/>
    <property type="match status" value="1"/>
</dbReference>
<dbReference type="SUPFAM" id="SSF158791">
    <property type="entry name" value="MgtE N-terminal domain-like"/>
    <property type="match status" value="1"/>
</dbReference>
<dbReference type="Gene3D" id="3.10.580.10">
    <property type="entry name" value="CBS-domain"/>
    <property type="match status" value="1"/>
</dbReference>
<accession>A0A2T4TWL2</accession>